<name>A0A5C8NPN1_9ACTN</name>
<keyword evidence="1" id="KW-1133">Transmembrane helix</keyword>
<dbReference type="EMBL" id="VDUX01000001">
    <property type="protein sequence ID" value="TXL63077.1"/>
    <property type="molecule type" value="Genomic_DNA"/>
</dbReference>
<accession>A0A5C8NPN1</accession>
<feature type="transmembrane region" description="Helical" evidence="1">
    <location>
        <begin position="209"/>
        <end position="225"/>
    </location>
</feature>
<feature type="transmembrane region" description="Helical" evidence="1">
    <location>
        <begin position="179"/>
        <end position="197"/>
    </location>
</feature>
<evidence type="ECO:0000313" key="2">
    <source>
        <dbReference type="EMBL" id="TXL63077.1"/>
    </source>
</evidence>
<keyword evidence="3" id="KW-1185">Reference proteome</keyword>
<comment type="caution">
    <text evidence="2">The sequence shown here is derived from an EMBL/GenBank/DDBJ whole genome shotgun (WGS) entry which is preliminary data.</text>
</comment>
<dbReference type="AlphaFoldDB" id="A0A5C8NPN1"/>
<feature type="transmembrane region" description="Helical" evidence="1">
    <location>
        <begin position="143"/>
        <end position="163"/>
    </location>
</feature>
<dbReference type="RefSeq" id="WP_147683357.1">
    <property type="nucleotide sequence ID" value="NZ_VDUX01000001.1"/>
</dbReference>
<sequence length="323" mass="33774">MRSRVGVLTLLVLAPIAAELLAAYLGDIGGVGGLLFLVVFFAPLYGGAALLIREVAVRTGRGWRGILLLAAAFGVLMPTFVDGSLFTSARDDVDDWGAIVDAASFGGLGWYAVVTWVGGHVLMSVGAPIAVAQALARRPGPWLGRMGIVVTGLGLVLVALLVHQDQWDAHEVDSSPERYTVAGGIVVALVLAALSPLGRPATSRPGRTPAVWVCAVAGFVGLAAFDFVPLSWAGVVIDLTVLAIAFTILSRWGTTADWTPRHVAAVAWGALLARTLTGFLAPLPQETTWAEKISQNVTYLVLIALLGVTVELRTRAAPSPSGR</sequence>
<feature type="transmembrane region" description="Helical" evidence="1">
    <location>
        <begin position="65"/>
        <end position="88"/>
    </location>
</feature>
<dbReference type="Proteomes" id="UP000321571">
    <property type="component" value="Unassembled WGS sequence"/>
</dbReference>
<keyword evidence="1" id="KW-0472">Membrane</keyword>
<feature type="transmembrane region" description="Helical" evidence="1">
    <location>
        <begin position="231"/>
        <end position="250"/>
    </location>
</feature>
<evidence type="ECO:0008006" key="4">
    <source>
        <dbReference type="Google" id="ProtNLM"/>
    </source>
</evidence>
<evidence type="ECO:0000256" key="1">
    <source>
        <dbReference type="SAM" id="Phobius"/>
    </source>
</evidence>
<protein>
    <recommendedName>
        <fullName evidence="4">DUF998 domain-containing protein</fullName>
    </recommendedName>
</protein>
<feature type="transmembrane region" description="Helical" evidence="1">
    <location>
        <begin position="108"/>
        <end position="131"/>
    </location>
</feature>
<dbReference type="OrthoDB" id="8478704at2"/>
<gene>
    <name evidence="2" type="ORF">FHP06_02270</name>
</gene>
<proteinExistence type="predicted"/>
<reference evidence="2 3" key="1">
    <citation type="submission" date="2019-06" db="EMBL/GenBank/DDBJ databases">
        <title>Aeromicrobium sp. nov., isolated from a maize field.</title>
        <authorList>
            <person name="Lin S.-Y."/>
            <person name="Tsai C.-F."/>
            <person name="Young C.-C."/>
        </authorList>
    </citation>
    <scope>NUCLEOTIDE SEQUENCE [LARGE SCALE GENOMIC DNA]</scope>
    <source>
        <strain evidence="2 3">CC-CFT486</strain>
    </source>
</reference>
<evidence type="ECO:0000313" key="3">
    <source>
        <dbReference type="Proteomes" id="UP000321571"/>
    </source>
</evidence>
<feature type="transmembrane region" description="Helical" evidence="1">
    <location>
        <begin position="28"/>
        <end position="53"/>
    </location>
</feature>
<organism evidence="2 3">
    <name type="scientific">Aeromicrobium terrae</name>
    <dbReference type="NCBI Taxonomy" id="2498846"/>
    <lineage>
        <taxon>Bacteria</taxon>
        <taxon>Bacillati</taxon>
        <taxon>Actinomycetota</taxon>
        <taxon>Actinomycetes</taxon>
        <taxon>Propionibacteriales</taxon>
        <taxon>Nocardioidaceae</taxon>
        <taxon>Aeromicrobium</taxon>
    </lineage>
</organism>
<keyword evidence="1" id="KW-0812">Transmembrane</keyword>